<dbReference type="AlphaFoldDB" id="A0A6G1IW00"/>
<sequence length="166" mass="18285">MTPQVGRNHTTLRPIDFPSGHGRILWGRWGANHVPLGAGGLDTRRRGTLVKDSHPEPATPPLDPLRRRLLVRSIGGSVQRKPLYPAALRGVAVATEQSCFPMACARYVLTRLASPQHNPPQIPSLSVLTSCSYRNVGTKELTNCHEIDYFSRRRWESGTIMRGGAG</sequence>
<dbReference type="EMBL" id="MU005587">
    <property type="protein sequence ID" value="KAF2682427.1"/>
    <property type="molecule type" value="Genomic_DNA"/>
</dbReference>
<reference evidence="1" key="1">
    <citation type="journal article" date="2020" name="Stud. Mycol.">
        <title>101 Dothideomycetes genomes: a test case for predicting lifestyles and emergence of pathogens.</title>
        <authorList>
            <person name="Haridas S."/>
            <person name="Albert R."/>
            <person name="Binder M."/>
            <person name="Bloem J."/>
            <person name="Labutti K."/>
            <person name="Salamov A."/>
            <person name="Andreopoulos B."/>
            <person name="Baker S."/>
            <person name="Barry K."/>
            <person name="Bills G."/>
            <person name="Bluhm B."/>
            <person name="Cannon C."/>
            <person name="Castanera R."/>
            <person name="Culley D."/>
            <person name="Daum C."/>
            <person name="Ezra D."/>
            <person name="Gonzalez J."/>
            <person name="Henrissat B."/>
            <person name="Kuo A."/>
            <person name="Liang C."/>
            <person name="Lipzen A."/>
            <person name="Lutzoni F."/>
            <person name="Magnuson J."/>
            <person name="Mondo S."/>
            <person name="Nolan M."/>
            <person name="Ohm R."/>
            <person name="Pangilinan J."/>
            <person name="Park H.-J."/>
            <person name="Ramirez L."/>
            <person name="Alfaro M."/>
            <person name="Sun H."/>
            <person name="Tritt A."/>
            <person name="Yoshinaga Y."/>
            <person name="Zwiers L.-H."/>
            <person name="Turgeon B."/>
            <person name="Goodwin S."/>
            <person name="Spatafora J."/>
            <person name="Crous P."/>
            <person name="Grigoriev I."/>
        </authorList>
    </citation>
    <scope>NUCLEOTIDE SEQUENCE</scope>
    <source>
        <strain evidence="1">CBS 122367</strain>
    </source>
</reference>
<proteinExistence type="predicted"/>
<protein>
    <submittedName>
        <fullName evidence="1">Uncharacterized protein</fullName>
    </submittedName>
</protein>
<name>A0A6G1IW00_9PLEO</name>
<keyword evidence="2" id="KW-1185">Reference proteome</keyword>
<evidence type="ECO:0000313" key="1">
    <source>
        <dbReference type="EMBL" id="KAF2682427.1"/>
    </source>
</evidence>
<accession>A0A6G1IW00</accession>
<evidence type="ECO:0000313" key="2">
    <source>
        <dbReference type="Proteomes" id="UP000799291"/>
    </source>
</evidence>
<dbReference type="Proteomes" id="UP000799291">
    <property type="component" value="Unassembled WGS sequence"/>
</dbReference>
<organism evidence="1 2">
    <name type="scientific">Lentithecium fluviatile CBS 122367</name>
    <dbReference type="NCBI Taxonomy" id="1168545"/>
    <lineage>
        <taxon>Eukaryota</taxon>
        <taxon>Fungi</taxon>
        <taxon>Dikarya</taxon>
        <taxon>Ascomycota</taxon>
        <taxon>Pezizomycotina</taxon>
        <taxon>Dothideomycetes</taxon>
        <taxon>Pleosporomycetidae</taxon>
        <taxon>Pleosporales</taxon>
        <taxon>Massarineae</taxon>
        <taxon>Lentitheciaceae</taxon>
        <taxon>Lentithecium</taxon>
    </lineage>
</organism>
<gene>
    <name evidence="1" type="ORF">K458DRAFT_58514</name>
</gene>